<keyword evidence="2" id="KW-1003">Cell membrane</keyword>
<keyword evidence="3" id="KW-0645">Protease</keyword>
<name>A0A0A2M5V7_9FLAO</name>
<evidence type="ECO:0000256" key="7">
    <source>
        <dbReference type="ARBA" id="ARBA00023136"/>
    </source>
</evidence>
<keyword evidence="7 8" id="KW-0472">Membrane</keyword>
<protein>
    <submittedName>
        <fullName evidence="9">Exosortase</fullName>
    </submittedName>
</protein>
<reference evidence="9 10" key="1">
    <citation type="submission" date="2013-09" db="EMBL/GenBank/DDBJ databases">
        <authorList>
            <person name="Zeng Z."/>
            <person name="Chen C."/>
        </authorList>
    </citation>
    <scope>NUCLEOTIDE SEQUENCE [LARGE SCALE GENOMIC DNA]</scope>
    <source>
        <strain evidence="9 10">WB 3.3-2</strain>
    </source>
</reference>
<evidence type="ECO:0000256" key="2">
    <source>
        <dbReference type="ARBA" id="ARBA00022475"/>
    </source>
</evidence>
<accession>A0A0A2M5V7</accession>
<dbReference type="InterPro" id="IPR026323">
    <property type="entry name" value="Exosortase-related_prot_XrtF"/>
</dbReference>
<dbReference type="NCBIfam" id="TIGR04128">
    <property type="entry name" value="exoso_Fjoh_1448"/>
    <property type="match status" value="1"/>
</dbReference>
<evidence type="ECO:0000256" key="6">
    <source>
        <dbReference type="ARBA" id="ARBA00022989"/>
    </source>
</evidence>
<keyword evidence="5" id="KW-0378">Hydrolase</keyword>
<organism evidence="9 10">
    <name type="scientific">Flavobacterium rivuli WB 3.3-2 = DSM 21788</name>
    <dbReference type="NCBI Taxonomy" id="1121895"/>
    <lineage>
        <taxon>Bacteria</taxon>
        <taxon>Pseudomonadati</taxon>
        <taxon>Bacteroidota</taxon>
        <taxon>Flavobacteriia</taxon>
        <taxon>Flavobacteriales</taxon>
        <taxon>Flavobacteriaceae</taxon>
        <taxon>Flavobacterium</taxon>
    </lineage>
</organism>
<dbReference type="AlphaFoldDB" id="A0A0A2M5V7"/>
<evidence type="ECO:0000313" key="10">
    <source>
        <dbReference type="Proteomes" id="UP000030152"/>
    </source>
</evidence>
<evidence type="ECO:0000313" key="9">
    <source>
        <dbReference type="EMBL" id="KGO87644.1"/>
    </source>
</evidence>
<evidence type="ECO:0000256" key="8">
    <source>
        <dbReference type="SAM" id="Phobius"/>
    </source>
</evidence>
<proteinExistence type="predicted"/>
<keyword evidence="6 8" id="KW-1133">Transmembrane helix</keyword>
<feature type="transmembrane region" description="Helical" evidence="8">
    <location>
        <begin position="87"/>
        <end position="108"/>
    </location>
</feature>
<gene>
    <name evidence="9" type="ORF">Q765_05805</name>
</gene>
<evidence type="ECO:0000256" key="5">
    <source>
        <dbReference type="ARBA" id="ARBA00022801"/>
    </source>
</evidence>
<dbReference type="eggNOG" id="COG4083">
    <property type="taxonomic scope" value="Bacteria"/>
</dbReference>
<sequence length="183" mass="21162">MSILKKNRSFFIFLAKFGLSYLLLSGIYWLYLSQYNAQLKEPDGMTRIVAQQSRDIDVFLGENVRLEQWKTEAAFRVFVNDRNVARVVEGCNAISVMILFAAFIVAFSTTFKRTALYIIAGIVIIHILNVIRVGLLSLGFYYYYDYRELLHDILFPLFIYGVVFILWVLWVIKFSGNAAKVKA</sequence>
<dbReference type="STRING" id="1121895.GCA_000378485_01378"/>
<dbReference type="GO" id="GO:0008233">
    <property type="term" value="F:peptidase activity"/>
    <property type="evidence" value="ECO:0007669"/>
    <property type="project" value="UniProtKB-KW"/>
</dbReference>
<dbReference type="EMBL" id="JRLX01000004">
    <property type="protein sequence ID" value="KGO87644.1"/>
    <property type="molecule type" value="Genomic_DNA"/>
</dbReference>
<evidence type="ECO:0000256" key="1">
    <source>
        <dbReference type="ARBA" id="ARBA00004651"/>
    </source>
</evidence>
<keyword evidence="10" id="KW-1185">Reference proteome</keyword>
<dbReference type="GO" id="GO:0005886">
    <property type="term" value="C:plasma membrane"/>
    <property type="evidence" value="ECO:0007669"/>
    <property type="project" value="UniProtKB-SubCell"/>
</dbReference>
<evidence type="ECO:0000256" key="4">
    <source>
        <dbReference type="ARBA" id="ARBA00022692"/>
    </source>
</evidence>
<dbReference type="Proteomes" id="UP000030152">
    <property type="component" value="Unassembled WGS sequence"/>
</dbReference>
<dbReference type="RefSeq" id="WP_020212515.1">
    <property type="nucleotide sequence ID" value="NZ_JRLX01000004.1"/>
</dbReference>
<comment type="subcellular location">
    <subcellularLocation>
        <location evidence="1">Cell membrane</location>
        <topology evidence="1">Multi-pass membrane protein</topology>
    </subcellularLocation>
</comment>
<dbReference type="InterPro" id="IPR026392">
    <property type="entry name" value="Exo/Archaeosortase_dom"/>
</dbReference>
<feature type="transmembrane region" description="Helical" evidence="8">
    <location>
        <begin position="115"/>
        <end position="141"/>
    </location>
</feature>
<evidence type="ECO:0000256" key="3">
    <source>
        <dbReference type="ARBA" id="ARBA00022670"/>
    </source>
</evidence>
<dbReference type="NCBIfam" id="TIGR04178">
    <property type="entry name" value="exo_archaeo"/>
    <property type="match status" value="1"/>
</dbReference>
<comment type="caution">
    <text evidence="9">The sequence shown here is derived from an EMBL/GenBank/DDBJ whole genome shotgun (WGS) entry which is preliminary data.</text>
</comment>
<dbReference type="GO" id="GO:0006508">
    <property type="term" value="P:proteolysis"/>
    <property type="evidence" value="ECO:0007669"/>
    <property type="project" value="UniProtKB-KW"/>
</dbReference>
<keyword evidence="4 8" id="KW-0812">Transmembrane</keyword>
<feature type="transmembrane region" description="Helical" evidence="8">
    <location>
        <begin position="12"/>
        <end position="31"/>
    </location>
</feature>
<feature type="transmembrane region" description="Helical" evidence="8">
    <location>
        <begin position="153"/>
        <end position="172"/>
    </location>
</feature>